<proteinExistence type="predicted"/>
<organism evidence="1 2">
    <name type="scientific">Ceraceosorus bombacis</name>
    <dbReference type="NCBI Taxonomy" id="401625"/>
    <lineage>
        <taxon>Eukaryota</taxon>
        <taxon>Fungi</taxon>
        <taxon>Dikarya</taxon>
        <taxon>Basidiomycota</taxon>
        <taxon>Ustilaginomycotina</taxon>
        <taxon>Exobasidiomycetes</taxon>
        <taxon>Ceraceosorales</taxon>
        <taxon>Ceraceosoraceae</taxon>
        <taxon>Ceraceosorus</taxon>
    </lineage>
</organism>
<evidence type="ECO:0000313" key="2">
    <source>
        <dbReference type="Proteomes" id="UP000054845"/>
    </source>
</evidence>
<dbReference type="AlphaFoldDB" id="A0A0P1BIZ3"/>
<name>A0A0P1BIZ3_9BASI</name>
<reference evidence="1 2" key="1">
    <citation type="submission" date="2014-09" db="EMBL/GenBank/DDBJ databases">
        <authorList>
            <person name="Magalhaes I.L.F."/>
            <person name="Oliveira U."/>
            <person name="Santos F.R."/>
            <person name="Vidigal T.H.D.A."/>
            <person name="Brescovit A.D."/>
            <person name="Santos A.J."/>
        </authorList>
    </citation>
    <scope>NUCLEOTIDE SEQUENCE [LARGE SCALE GENOMIC DNA]</scope>
</reference>
<keyword evidence="2" id="KW-1185">Reference proteome</keyword>
<protein>
    <submittedName>
        <fullName evidence="1">Uncharacterized protein</fullName>
    </submittedName>
</protein>
<dbReference type="EMBL" id="CCYA01000278">
    <property type="protein sequence ID" value="CEH16336.1"/>
    <property type="molecule type" value="Genomic_DNA"/>
</dbReference>
<sequence>MVAGCDPRAQYCLGVLNRRYLASSSVDGCAISACVSNPCAEHVESKLEVKARDYDGIRDCPISYHDASGSELTTGQRGLGPRPW</sequence>
<evidence type="ECO:0000313" key="1">
    <source>
        <dbReference type="EMBL" id="CEH16336.1"/>
    </source>
</evidence>
<dbReference type="Proteomes" id="UP000054845">
    <property type="component" value="Unassembled WGS sequence"/>
</dbReference>
<accession>A0A0P1BIZ3</accession>